<keyword evidence="2" id="KW-1133">Transmembrane helix</keyword>
<comment type="caution">
    <text evidence="4">The sequence shown here is derived from an EMBL/GenBank/DDBJ whole genome shotgun (WGS) entry which is preliminary data.</text>
</comment>
<sequence length="204" mass="21600">MNRMKALISTPIALLAAASLILQTGCAGPAASKTVKGGTTGATVGAVGGLIAGEDAGGIAAAGLAGAAVGTVIGAVAQNRENKRQDTLAQQRAYNQAIAMQKRAQEKEKAQLQEDLEIAEGFRITEEELAEMTTRAESAEQQLAILQKRRDAAIERKRELDELEEREREALAEAARLEKELAELEGGTSTAYKKTTEEPSDPQL</sequence>
<proteinExistence type="predicted"/>
<evidence type="ECO:0000313" key="4">
    <source>
        <dbReference type="EMBL" id="MBC2605706.1"/>
    </source>
</evidence>
<dbReference type="Proteomes" id="UP000526501">
    <property type="component" value="Unassembled WGS sequence"/>
</dbReference>
<feature type="transmembrane region" description="Helical" evidence="2">
    <location>
        <begin position="56"/>
        <end position="77"/>
    </location>
</feature>
<reference evidence="4 5" key="1">
    <citation type="submission" date="2020-07" db="EMBL/GenBank/DDBJ databases">
        <authorList>
            <person name="Feng X."/>
        </authorList>
    </citation>
    <scope>NUCLEOTIDE SEQUENCE [LARGE SCALE GENOMIC DNA]</scope>
    <source>
        <strain evidence="4 5">JCM23202</strain>
    </source>
</reference>
<evidence type="ECO:0000256" key="2">
    <source>
        <dbReference type="SAM" id="Phobius"/>
    </source>
</evidence>
<evidence type="ECO:0008006" key="6">
    <source>
        <dbReference type="Google" id="ProtNLM"/>
    </source>
</evidence>
<gene>
    <name evidence="4" type="ORF">H5P27_06585</name>
</gene>
<dbReference type="AlphaFoldDB" id="A0A7X1E7Z3"/>
<feature type="signal peptide" evidence="3">
    <location>
        <begin position="1"/>
        <end position="27"/>
    </location>
</feature>
<evidence type="ECO:0000313" key="5">
    <source>
        <dbReference type="Proteomes" id="UP000526501"/>
    </source>
</evidence>
<name>A0A7X1E7Z3_9BACT</name>
<evidence type="ECO:0000256" key="1">
    <source>
        <dbReference type="SAM" id="MobiDB-lite"/>
    </source>
</evidence>
<evidence type="ECO:0000256" key="3">
    <source>
        <dbReference type="SAM" id="SignalP"/>
    </source>
</evidence>
<keyword evidence="2" id="KW-0812">Transmembrane</keyword>
<keyword evidence="5" id="KW-1185">Reference proteome</keyword>
<organism evidence="4 5">
    <name type="scientific">Pelagicoccus albus</name>
    <dbReference type="NCBI Taxonomy" id="415222"/>
    <lineage>
        <taxon>Bacteria</taxon>
        <taxon>Pseudomonadati</taxon>
        <taxon>Verrucomicrobiota</taxon>
        <taxon>Opitutia</taxon>
        <taxon>Puniceicoccales</taxon>
        <taxon>Pelagicoccaceae</taxon>
        <taxon>Pelagicoccus</taxon>
    </lineage>
</organism>
<feature type="chain" id="PRO_5030713619" description="Glycine zipper domain-containing protein" evidence="3">
    <location>
        <begin position="28"/>
        <end position="204"/>
    </location>
</feature>
<dbReference type="EMBL" id="JACHVC010000006">
    <property type="protein sequence ID" value="MBC2605706.1"/>
    <property type="molecule type" value="Genomic_DNA"/>
</dbReference>
<accession>A0A7X1E7Z3</accession>
<keyword evidence="2" id="KW-0472">Membrane</keyword>
<keyword evidence="3" id="KW-0732">Signal</keyword>
<dbReference type="RefSeq" id="WP_185659573.1">
    <property type="nucleotide sequence ID" value="NZ_JACHVC010000006.1"/>
</dbReference>
<feature type="region of interest" description="Disordered" evidence="1">
    <location>
        <begin position="181"/>
        <end position="204"/>
    </location>
</feature>
<protein>
    <recommendedName>
        <fullName evidence="6">Glycine zipper domain-containing protein</fullName>
    </recommendedName>
</protein>